<dbReference type="PANTHER" id="PTHR13832">
    <property type="entry name" value="PROTEIN PHOSPHATASE 2C"/>
    <property type="match status" value="1"/>
</dbReference>
<dbReference type="Gene3D" id="3.30.70.330">
    <property type="match status" value="1"/>
</dbReference>
<dbReference type="PROSITE" id="PS50881">
    <property type="entry name" value="S5_DSRBD"/>
    <property type="match status" value="1"/>
</dbReference>
<keyword evidence="6 14" id="KW-0378">Hydrolase</keyword>
<dbReference type="SUPFAM" id="SSF54768">
    <property type="entry name" value="dsRNA-binding domain-like"/>
    <property type="match status" value="1"/>
</dbReference>
<dbReference type="Pfam" id="PF04059">
    <property type="entry name" value="RRM_2"/>
    <property type="match status" value="1"/>
</dbReference>
<dbReference type="InterPro" id="IPR001932">
    <property type="entry name" value="PPM-type_phosphatase-like_dom"/>
</dbReference>
<dbReference type="PANTHER" id="PTHR13832:SF803">
    <property type="entry name" value="PROTEIN PHOSPHATASE 1G"/>
    <property type="match status" value="1"/>
</dbReference>
<feature type="region of interest" description="Disordered" evidence="15">
    <location>
        <begin position="2003"/>
        <end position="2035"/>
    </location>
</feature>
<dbReference type="SUPFAM" id="SSF81606">
    <property type="entry name" value="PP2C-like"/>
    <property type="match status" value="1"/>
</dbReference>
<organism evidence="19 20">
    <name type="scientific">Perkinsus olseni</name>
    <name type="common">Perkinsus atlanticus</name>
    <dbReference type="NCBI Taxonomy" id="32597"/>
    <lineage>
        <taxon>Eukaryota</taxon>
        <taxon>Sar</taxon>
        <taxon>Alveolata</taxon>
        <taxon>Perkinsozoa</taxon>
        <taxon>Perkinsea</taxon>
        <taxon>Perkinsida</taxon>
        <taxon>Perkinsidae</taxon>
        <taxon>Perkinsus</taxon>
    </lineage>
</organism>
<dbReference type="InterPro" id="IPR000504">
    <property type="entry name" value="RRM_dom"/>
</dbReference>
<dbReference type="CDD" id="cd00143">
    <property type="entry name" value="PP2Cc"/>
    <property type="match status" value="1"/>
</dbReference>
<evidence type="ECO:0000256" key="14">
    <source>
        <dbReference type="RuleBase" id="RU003465"/>
    </source>
</evidence>
<gene>
    <name evidence="19" type="ORF">FOZ60_005010</name>
</gene>
<comment type="catalytic activity">
    <reaction evidence="10">
        <text>O-phospho-L-seryl-[protein] + H2O = L-seryl-[protein] + phosphate</text>
        <dbReference type="Rhea" id="RHEA:20629"/>
        <dbReference type="Rhea" id="RHEA-COMP:9863"/>
        <dbReference type="Rhea" id="RHEA-COMP:11604"/>
        <dbReference type="ChEBI" id="CHEBI:15377"/>
        <dbReference type="ChEBI" id="CHEBI:29999"/>
        <dbReference type="ChEBI" id="CHEBI:43474"/>
        <dbReference type="ChEBI" id="CHEBI:83421"/>
        <dbReference type="EC" id="3.1.3.16"/>
    </reaction>
</comment>
<dbReference type="PROSITE" id="PS51746">
    <property type="entry name" value="PPM_2"/>
    <property type="match status" value="1"/>
</dbReference>
<dbReference type="InterPro" id="IPR000222">
    <property type="entry name" value="PP2C_BS"/>
</dbReference>
<evidence type="ECO:0000256" key="4">
    <source>
        <dbReference type="ARBA" id="ARBA00013081"/>
    </source>
</evidence>
<comment type="subcellular location">
    <subcellularLocation>
        <location evidence="2">Membrane</location>
        <topology evidence="2">Peripheral membrane protein</topology>
    </subcellularLocation>
</comment>
<evidence type="ECO:0000256" key="1">
    <source>
        <dbReference type="ARBA" id="ARBA00001936"/>
    </source>
</evidence>
<evidence type="ECO:0000256" key="12">
    <source>
        <dbReference type="PROSITE-ProRule" id="PRU00176"/>
    </source>
</evidence>
<feature type="domain" description="RRM" evidence="16">
    <location>
        <begin position="2176"/>
        <end position="2261"/>
    </location>
</feature>
<dbReference type="Pfam" id="PF00481">
    <property type="entry name" value="PP2C"/>
    <property type="match status" value="2"/>
</dbReference>
<dbReference type="SMART" id="SM00332">
    <property type="entry name" value="PP2Cc"/>
    <property type="match status" value="1"/>
</dbReference>
<dbReference type="Gene3D" id="3.60.40.10">
    <property type="entry name" value="PPM-type phosphatase domain"/>
    <property type="match status" value="2"/>
</dbReference>
<feature type="compositionally biased region" description="Acidic residues" evidence="15">
    <location>
        <begin position="758"/>
        <end position="783"/>
    </location>
</feature>
<keyword evidence="5" id="KW-0479">Metal-binding</keyword>
<comment type="similarity">
    <text evidence="3 14">Belongs to the PP2C family.</text>
</comment>
<dbReference type="InterPro" id="IPR012677">
    <property type="entry name" value="Nucleotide-bd_a/b_plait_sf"/>
</dbReference>
<feature type="compositionally biased region" description="Low complexity" evidence="15">
    <location>
        <begin position="2081"/>
        <end position="2114"/>
    </location>
</feature>
<dbReference type="SUPFAM" id="SSF54211">
    <property type="entry name" value="Ribosomal protein S5 domain 2-like"/>
    <property type="match status" value="1"/>
</dbReference>
<evidence type="ECO:0000256" key="2">
    <source>
        <dbReference type="ARBA" id="ARBA00004170"/>
    </source>
</evidence>
<dbReference type="GO" id="GO:0016020">
    <property type="term" value="C:membrane"/>
    <property type="evidence" value="ECO:0007669"/>
    <property type="project" value="UniProtKB-SubCell"/>
</dbReference>
<evidence type="ECO:0000256" key="5">
    <source>
        <dbReference type="ARBA" id="ARBA00022723"/>
    </source>
</evidence>
<dbReference type="Gene3D" id="3.30.160.20">
    <property type="match status" value="1"/>
</dbReference>
<dbReference type="EC" id="3.1.3.16" evidence="4"/>
<feature type="compositionally biased region" description="Gly residues" evidence="15">
    <location>
        <begin position="2354"/>
        <end position="2363"/>
    </location>
</feature>
<evidence type="ECO:0000256" key="9">
    <source>
        <dbReference type="ARBA" id="ARBA00023211"/>
    </source>
</evidence>
<dbReference type="CDD" id="cd12277">
    <property type="entry name" value="RRM3_MEI2_EAR1_like"/>
    <property type="match status" value="1"/>
</dbReference>
<evidence type="ECO:0000256" key="13">
    <source>
        <dbReference type="PROSITE-ProRule" id="PRU00268"/>
    </source>
</evidence>
<evidence type="ECO:0000259" key="16">
    <source>
        <dbReference type="PROSITE" id="PS50102"/>
    </source>
</evidence>
<dbReference type="GO" id="GO:0006412">
    <property type="term" value="P:translation"/>
    <property type="evidence" value="ECO:0007669"/>
    <property type="project" value="InterPro"/>
</dbReference>
<evidence type="ECO:0000256" key="3">
    <source>
        <dbReference type="ARBA" id="ARBA00006702"/>
    </source>
</evidence>
<dbReference type="InterPro" id="IPR035979">
    <property type="entry name" value="RBD_domain_sf"/>
</dbReference>
<reference evidence="19 20" key="1">
    <citation type="submission" date="2020-04" db="EMBL/GenBank/DDBJ databases">
        <title>Perkinsus olseni comparative genomics.</title>
        <authorList>
            <person name="Bogema D.R."/>
        </authorList>
    </citation>
    <scope>NUCLEOTIDE SEQUENCE [LARGE SCALE GENOMIC DNA]</scope>
    <source>
        <strain evidence="19">00978-12</strain>
    </source>
</reference>
<dbReference type="InterPro" id="IPR007201">
    <property type="entry name" value="Mei2-like_Rrm_C"/>
</dbReference>
<feature type="region of interest" description="Disordered" evidence="15">
    <location>
        <begin position="393"/>
        <end position="430"/>
    </location>
</feature>
<dbReference type="Pfam" id="PF00333">
    <property type="entry name" value="Ribosomal_S5"/>
    <property type="match status" value="1"/>
</dbReference>
<feature type="domain" description="PPM-type phosphatase" evidence="18">
    <location>
        <begin position="649"/>
        <end position="1094"/>
    </location>
</feature>
<feature type="region of interest" description="Disordered" evidence="15">
    <location>
        <begin position="2344"/>
        <end position="2363"/>
    </location>
</feature>
<keyword evidence="8 14" id="KW-0904">Protein phosphatase</keyword>
<evidence type="ECO:0000256" key="7">
    <source>
        <dbReference type="ARBA" id="ARBA00022842"/>
    </source>
</evidence>
<dbReference type="OrthoDB" id="309483at2759"/>
<name>A0A7J6NRX0_PEROL</name>
<feature type="region of interest" description="Disordered" evidence="15">
    <location>
        <begin position="758"/>
        <end position="812"/>
    </location>
</feature>
<dbReference type="SUPFAM" id="SSF54928">
    <property type="entry name" value="RNA-binding domain, RBD"/>
    <property type="match status" value="1"/>
</dbReference>
<dbReference type="PROSITE" id="PS01032">
    <property type="entry name" value="PPM_1"/>
    <property type="match status" value="1"/>
</dbReference>
<evidence type="ECO:0000256" key="15">
    <source>
        <dbReference type="SAM" id="MobiDB-lite"/>
    </source>
</evidence>
<dbReference type="EMBL" id="JABANP010000214">
    <property type="protein sequence ID" value="KAF4686632.1"/>
    <property type="molecule type" value="Genomic_DNA"/>
</dbReference>
<dbReference type="InterPro" id="IPR013810">
    <property type="entry name" value="Ribosomal_uS5_N"/>
</dbReference>
<proteinExistence type="inferred from homology"/>
<feature type="compositionally biased region" description="Polar residues" evidence="15">
    <location>
        <begin position="421"/>
        <end position="430"/>
    </location>
</feature>
<comment type="catalytic activity">
    <reaction evidence="11">
        <text>O-phospho-L-threonyl-[protein] + H2O = L-threonyl-[protein] + phosphate</text>
        <dbReference type="Rhea" id="RHEA:47004"/>
        <dbReference type="Rhea" id="RHEA-COMP:11060"/>
        <dbReference type="Rhea" id="RHEA-COMP:11605"/>
        <dbReference type="ChEBI" id="CHEBI:15377"/>
        <dbReference type="ChEBI" id="CHEBI:30013"/>
        <dbReference type="ChEBI" id="CHEBI:43474"/>
        <dbReference type="ChEBI" id="CHEBI:61977"/>
        <dbReference type="EC" id="3.1.3.16"/>
    </reaction>
</comment>
<dbReference type="GO" id="GO:0003723">
    <property type="term" value="F:RNA binding"/>
    <property type="evidence" value="ECO:0007669"/>
    <property type="project" value="UniProtKB-UniRule"/>
</dbReference>
<dbReference type="PROSITE" id="PS50102">
    <property type="entry name" value="RRM"/>
    <property type="match status" value="1"/>
</dbReference>
<dbReference type="InterPro" id="IPR015655">
    <property type="entry name" value="PP2C"/>
</dbReference>
<keyword evidence="13" id="KW-0689">Ribosomal protein</keyword>
<evidence type="ECO:0000259" key="18">
    <source>
        <dbReference type="PROSITE" id="PS51746"/>
    </source>
</evidence>
<evidence type="ECO:0000313" key="19">
    <source>
        <dbReference type="EMBL" id="KAF4686632.1"/>
    </source>
</evidence>
<protein>
    <recommendedName>
        <fullName evidence="4">protein-serine/threonine phosphatase</fullName>
        <ecNumber evidence="4">3.1.3.16</ecNumber>
    </recommendedName>
</protein>
<comment type="caution">
    <text evidence="19">The sequence shown here is derived from an EMBL/GenBank/DDBJ whole genome shotgun (WGS) entry which is preliminary data.</text>
</comment>
<evidence type="ECO:0000256" key="11">
    <source>
        <dbReference type="ARBA" id="ARBA00048336"/>
    </source>
</evidence>
<keyword evidence="7" id="KW-0460">Magnesium</keyword>
<evidence type="ECO:0000256" key="6">
    <source>
        <dbReference type="ARBA" id="ARBA00022801"/>
    </source>
</evidence>
<evidence type="ECO:0000259" key="17">
    <source>
        <dbReference type="PROSITE" id="PS50881"/>
    </source>
</evidence>
<dbReference type="GO" id="GO:0005840">
    <property type="term" value="C:ribosome"/>
    <property type="evidence" value="ECO:0007669"/>
    <property type="project" value="UniProtKB-KW"/>
</dbReference>
<accession>A0A7J6NRX0</accession>
<dbReference type="GO" id="GO:1990904">
    <property type="term" value="C:ribonucleoprotein complex"/>
    <property type="evidence" value="ECO:0007669"/>
    <property type="project" value="UniProtKB-UniRule"/>
</dbReference>
<keyword evidence="12" id="KW-0694">RNA-binding</keyword>
<dbReference type="GO" id="GO:0003735">
    <property type="term" value="F:structural constituent of ribosome"/>
    <property type="evidence" value="ECO:0007669"/>
    <property type="project" value="UniProtKB-UniRule"/>
</dbReference>
<dbReference type="Proteomes" id="UP000541610">
    <property type="component" value="Unassembled WGS sequence"/>
</dbReference>
<feature type="compositionally biased region" description="Polar residues" evidence="15">
    <location>
        <begin position="2128"/>
        <end position="2152"/>
    </location>
</feature>
<dbReference type="GO" id="GO:0046872">
    <property type="term" value="F:metal ion binding"/>
    <property type="evidence" value="ECO:0007669"/>
    <property type="project" value="UniProtKB-KW"/>
</dbReference>
<feature type="domain" description="S5 DRBM" evidence="17">
    <location>
        <begin position="1640"/>
        <end position="1703"/>
    </location>
</feature>
<sequence>MSRGSSGRRSSSSRRGSGDLWLDQLNIDYSLYRNTEEYLTLCACVQAIQSIPSWTEVLGTDDKNAFIIVLNSIDRLSDVMMLKRVDKSYRRAYNPEVTVAGYLYNTLVTAYTLLPSYLLNGVQYDVSQTVLSECSNIRTVFRSTCEDIVAAYGNLRANTIPMVRSDLANSLTYFDSVWCRFEVHALEEIEVIHKQACGPLREAIEAEIDLSDAEDDAAVRRGSSYHRLVLGRVMDRLSELDDLVSPADSEESRTIFTPECLLEAERILGKKPGGAEKQLCPILMKLSKNLVSTFTGVRRLLRRYGQHMYQLNSHLANNRGLVVTLRRFHEAWVVAAKYLSVQSHRKALVEAYGIVQAAQDDIPVEAMLTLDPDFLMRLPHLLLYREMGATARSRSASPLKRGKGGMPAASTGLPRMLSDQPMRQSEGSSQTPWQRSKICRLFLEESAADLFNTTALAFTSASSAELHVVYERLVLPSEGRTTGCSGIVEAPSEGLPGPCVEAPPSVVAMESPGKWDDAPVGEDGDTEEFSEKVRYRLSAVRELTAVPHASGDTPAGSNCKMLIHNMAELGLLMQRTRPLEWNRFVQVILQGIVSMSKSTQPKPSPAAVFFYGFSITSLGWEPPFLVWRKPSEMWTLNALIGDRWLFRSRASKAGVDQWRTHMIGIFGVFDGHGGQAVALYVAKHLVPILTDREAYRQGKYERALHETFMELDRLMITEKGKKEVAMLDKEAQGACPDPILRLPVNTVKRDLLALIGEDSSDEDMEDSDDSDDDSEGEVEEAGDGDMKDVEPPSAGLAECRRSTRIAASKKQGRKKDKKQVAIDGLLFLLQFLIPNLPKDISKALRSESRVTCTDDGFLELRQSTLNDIIGRDSTPEGQGCTAVVCLVALGDDEEYPRLICANAGDSRCMVVRDGKAYDLSEDHKPSQPVERERITQAGGVIEQCEGGDRVQGDLNLSRSLGDHRYKKDKKLYPECQIISGMPDIRVRALTSKDTHIILGCDGVWEVHTNAGAAEKVVEFEQRLEKGSSAGSEVPQPKSNTVHTIDGSVEDKVTESLNEITAAMCSSSVRDSLVPTEPSGECEGTDNVTFMLVRIAPAVREVMAQINTLPKVPGRIGKLISRMGIRRHKYLDHFDQAPEMSVLRREKDKHARDTMLTKQQIGSLFGEEERNALLESKRDVRKLAAEKEQVLRSTVNEGLRVYRALRPDALPFYQEDAVLSMKAKMNRLNMMESGRGVAPNQTGAVLPRDKLQLKNEVVDPFQFQLPVVNPKAFLIALEAACRELMYIASCLGIKKAEELPAQGDPLRFQRLVESVMFAFPLRKDPEYVDEFMFNHWPRLKQLMPPAIAELPDTDVADWLRGHLQRVVHNQKEHRKIWLHKAPKKGTEEWYSFGEDFIYDTYPLPATLVDDRNLEFPVQDAGKWFESFAKFFEFDPEENGLLGQFKTLVHDLEKIGLGNWLKMNIEDIEKHIPKGNVPLIRQTTPADMNVASMMLKAAARGKPNLLDFEATDPYKLLHGLPSKSIPEELAALPENPYLSDEQIDRLMDIGDASRVLAVQRERNDEEFKVVGSSSNSFSKTPVEQIIESEVQSYKTMGPAVRPDENSVDWKWKQPLNAVYDARRQMYLRQQNVTDPLLNYEGLRQHLMAVSRLCSMAPNGRVYYYRCILMVGNGKGVYGFGVGYGNTITTARADAAMQALKRLQARLWHRASLFIDLDSSRTLHAPVIAREYGQKCKILPLPAESGILCNRRYLPWVYIMGLHNVELKFEGELSWLSRTRAITRTTSMIMSRRTVANGEGKKYAHLMAPGDHWVHWPDRWFKEVRRRYDQKGHMIRHERRHLLHGKKRGNVLVSPLEVRPGFTRFAWQPVMNKWQWHLNKRRQQFNLVKSLTTEENTLYPTPGSGRFMAPKPSPVIADLDKNDQEEQEAWGSSYNDPAVGSGGAFWRNSVVHFEEETVGAPPTLQEMCRQRSQSDMTANKTDASVLIGEYDPATQELQYVNPYRIEDSFGNDDGGLNLGPFPSYMPPTSLRKPQHQPGLEGIEEVNDDEEEGLLGSCPSPDPASASVLAHLDGLLATPPLMPVQDTPPTSVPQSPQAPSPQAFPSYTQQQQEQKSPQPLQPMSPPKKGQAAQKSAGTRPSTTAAPTGSRFPSQQGAPVRKGGGPIRYNRETPPHDGPNTTVMFRNIPNRFSPEALREVIRDKGFAMSMDFFYMPMDFQNQCNLGYAFINFVNVDEVERFTQEFHGQKLPLYKSHKVCEVCPARVQGLKANVDHFRKSAARGTIPDEYKPVCFRNGLMVPFPHRRGPSIACRTVEAAAVKTIEELPRAPHIALPVAVAMANPICESNLRSRGGSRASGEGGGLKSLR</sequence>
<keyword evidence="9" id="KW-0464">Manganese</keyword>
<evidence type="ECO:0000313" key="20">
    <source>
        <dbReference type="Proteomes" id="UP000541610"/>
    </source>
</evidence>
<feature type="region of interest" description="Disordered" evidence="15">
    <location>
        <begin position="2075"/>
        <end position="2177"/>
    </location>
</feature>
<dbReference type="InterPro" id="IPR036457">
    <property type="entry name" value="PPM-type-like_dom_sf"/>
</dbReference>
<dbReference type="GO" id="GO:0004722">
    <property type="term" value="F:protein serine/threonine phosphatase activity"/>
    <property type="evidence" value="ECO:0007669"/>
    <property type="project" value="UniProtKB-EC"/>
</dbReference>
<keyword evidence="13" id="KW-0687">Ribonucleoprotein</keyword>
<dbReference type="InterPro" id="IPR020568">
    <property type="entry name" value="Ribosomal_Su5_D2-typ_SF"/>
</dbReference>
<evidence type="ECO:0000256" key="10">
    <source>
        <dbReference type="ARBA" id="ARBA00047761"/>
    </source>
</evidence>
<comment type="cofactor">
    <cofactor evidence="1">
        <name>Mn(2+)</name>
        <dbReference type="ChEBI" id="CHEBI:29035"/>
    </cofactor>
</comment>
<evidence type="ECO:0000256" key="8">
    <source>
        <dbReference type="ARBA" id="ARBA00022912"/>
    </source>
</evidence>